<dbReference type="OrthoDB" id="9843841at2"/>
<protein>
    <submittedName>
        <fullName evidence="1">Uncharacterized protein</fullName>
    </submittedName>
</protein>
<accession>A0A1H4H1E1</accession>
<dbReference type="RefSeq" id="WP_093046447.1">
    <property type="nucleotide sequence ID" value="NZ_FNQR01000021.1"/>
</dbReference>
<name>A0A1H4H1E1_9BACI</name>
<gene>
    <name evidence="1" type="ORF">SAMN05421743_12120</name>
</gene>
<dbReference type="AlphaFoldDB" id="A0A1H4H1E1"/>
<dbReference type="EMBL" id="FNQR01000021">
    <property type="protein sequence ID" value="SEB15584.1"/>
    <property type="molecule type" value="Genomic_DNA"/>
</dbReference>
<organism evidence="1 2">
    <name type="scientific">Thalassobacillus cyri</name>
    <dbReference type="NCBI Taxonomy" id="571932"/>
    <lineage>
        <taxon>Bacteria</taxon>
        <taxon>Bacillati</taxon>
        <taxon>Bacillota</taxon>
        <taxon>Bacilli</taxon>
        <taxon>Bacillales</taxon>
        <taxon>Bacillaceae</taxon>
        <taxon>Thalassobacillus</taxon>
    </lineage>
</organism>
<proteinExistence type="predicted"/>
<sequence>MRFTRHSKPTTRELESIMKGRREEEVLTFITDFGFVQGVPTELKENRYSDLKTRSDDAACRSETYNFTYIKEVIIHSFEGELIKVDHLVIYDEQLIGIIPGKLYEPEE</sequence>
<dbReference type="Proteomes" id="UP000198584">
    <property type="component" value="Unassembled WGS sequence"/>
</dbReference>
<evidence type="ECO:0000313" key="2">
    <source>
        <dbReference type="Proteomes" id="UP000198584"/>
    </source>
</evidence>
<reference evidence="2" key="1">
    <citation type="submission" date="2016-10" db="EMBL/GenBank/DDBJ databases">
        <authorList>
            <person name="Varghese N."/>
            <person name="Submissions S."/>
        </authorList>
    </citation>
    <scope>NUCLEOTIDE SEQUENCE [LARGE SCALE GENOMIC DNA]</scope>
    <source>
        <strain evidence="2">CCM7597</strain>
    </source>
</reference>
<keyword evidence="2" id="KW-1185">Reference proteome</keyword>
<evidence type="ECO:0000313" key="1">
    <source>
        <dbReference type="EMBL" id="SEB15584.1"/>
    </source>
</evidence>